<feature type="domain" description="FLYWCH-type" evidence="5">
    <location>
        <begin position="20"/>
        <end position="83"/>
    </location>
</feature>
<keyword evidence="3" id="KW-0862">Zinc</keyword>
<feature type="region of interest" description="Disordered" evidence="4">
    <location>
        <begin position="79"/>
        <end position="105"/>
    </location>
</feature>
<protein>
    <recommendedName>
        <fullName evidence="5">FLYWCH-type domain-containing protein</fullName>
    </recommendedName>
</protein>
<dbReference type="EnsemblMetazoa" id="ACUA009523-RA">
    <property type="protein sequence ID" value="ACUA009523-PA"/>
    <property type="gene ID" value="ACUA009523"/>
</dbReference>
<evidence type="ECO:0000256" key="2">
    <source>
        <dbReference type="ARBA" id="ARBA00022771"/>
    </source>
</evidence>
<proteinExistence type="predicted"/>
<evidence type="ECO:0000313" key="7">
    <source>
        <dbReference type="Proteomes" id="UP000075883"/>
    </source>
</evidence>
<evidence type="ECO:0000313" key="6">
    <source>
        <dbReference type="EnsemblMetazoa" id="ACUA009523-PA"/>
    </source>
</evidence>
<dbReference type="EMBL" id="AXCM01000814">
    <property type="status" value="NOT_ANNOTATED_CDS"/>
    <property type="molecule type" value="Genomic_DNA"/>
</dbReference>
<reference evidence="6" key="2">
    <citation type="submission" date="2020-05" db="UniProtKB">
        <authorList>
            <consortium name="EnsemblMetazoa"/>
        </authorList>
    </citation>
    <scope>IDENTIFICATION</scope>
    <source>
        <strain evidence="6">A-37</strain>
    </source>
</reference>
<dbReference type="Proteomes" id="UP000075883">
    <property type="component" value="Unassembled WGS sequence"/>
</dbReference>
<accession>A0A182M4V7</accession>
<reference evidence="7" key="1">
    <citation type="submission" date="2013-09" db="EMBL/GenBank/DDBJ databases">
        <title>The Genome Sequence of Anopheles culicifacies species A.</title>
        <authorList>
            <consortium name="The Broad Institute Genomics Platform"/>
            <person name="Neafsey D.E."/>
            <person name="Besansky N."/>
            <person name="Howell P."/>
            <person name="Walton C."/>
            <person name="Young S.K."/>
            <person name="Zeng Q."/>
            <person name="Gargeya S."/>
            <person name="Fitzgerald M."/>
            <person name="Haas B."/>
            <person name="Abouelleil A."/>
            <person name="Allen A.W."/>
            <person name="Alvarado L."/>
            <person name="Arachchi H.M."/>
            <person name="Berlin A.M."/>
            <person name="Chapman S.B."/>
            <person name="Gainer-Dewar J."/>
            <person name="Goldberg J."/>
            <person name="Griggs A."/>
            <person name="Gujja S."/>
            <person name="Hansen M."/>
            <person name="Howarth C."/>
            <person name="Imamovic A."/>
            <person name="Ireland A."/>
            <person name="Larimer J."/>
            <person name="McCowan C."/>
            <person name="Murphy C."/>
            <person name="Pearson M."/>
            <person name="Poon T.W."/>
            <person name="Priest M."/>
            <person name="Roberts A."/>
            <person name="Saif S."/>
            <person name="Shea T."/>
            <person name="Sisk P."/>
            <person name="Sykes S."/>
            <person name="Wortman J."/>
            <person name="Nusbaum C."/>
            <person name="Birren B."/>
        </authorList>
    </citation>
    <scope>NUCLEOTIDE SEQUENCE [LARGE SCALE GENOMIC DNA]</scope>
    <source>
        <strain evidence="7">A-37</strain>
    </source>
</reference>
<organism evidence="6 7">
    <name type="scientific">Anopheles culicifacies</name>
    <dbReference type="NCBI Taxonomy" id="139723"/>
    <lineage>
        <taxon>Eukaryota</taxon>
        <taxon>Metazoa</taxon>
        <taxon>Ecdysozoa</taxon>
        <taxon>Arthropoda</taxon>
        <taxon>Hexapoda</taxon>
        <taxon>Insecta</taxon>
        <taxon>Pterygota</taxon>
        <taxon>Neoptera</taxon>
        <taxon>Endopterygota</taxon>
        <taxon>Diptera</taxon>
        <taxon>Nematocera</taxon>
        <taxon>Culicoidea</taxon>
        <taxon>Culicidae</taxon>
        <taxon>Anophelinae</taxon>
        <taxon>Anopheles</taxon>
        <taxon>culicifacies species complex</taxon>
    </lineage>
</organism>
<evidence type="ECO:0000256" key="4">
    <source>
        <dbReference type="SAM" id="MobiDB-lite"/>
    </source>
</evidence>
<evidence type="ECO:0000259" key="5">
    <source>
        <dbReference type="Pfam" id="PF04500"/>
    </source>
</evidence>
<keyword evidence="7" id="KW-1185">Reference proteome</keyword>
<keyword evidence="2" id="KW-0863">Zinc-finger</keyword>
<dbReference type="GO" id="GO:0008270">
    <property type="term" value="F:zinc ion binding"/>
    <property type="evidence" value="ECO:0007669"/>
    <property type="project" value="UniProtKB-KW"/>
</dbReference>
<dbReference type="Gene3D" id="2.20.25.240">
    <property type="match status" value="1"/>
</dbReference>
<dbReference type="Pfam" id="PF04500">
    <property type="entry name" value="FLYWCH"/>
    <property type="match status" value="1"/>
</dbReference>
<dbReference type="InterPro" id="IPR007588">
    <property type="entry name" value="Znf_FLYWCH"/>
</dbReference>
<keyword evidence="1" id="KW-0479">Metal-binding</keyword>
<feature type="compositionally biased region" description="Basic residues" evidence="4">
    <location>
        <begin position="89"/>
        <end position="99"/>
    </location>
</feature>
<evidence type="ECO:0000256" key="1">
    <source>
        <dbReference type="ARBA" id="ARBA00022723"/>
    </source>
</evidence>
<name>A0A182M4V7_9DIPT</name>
<sequence length="105" mass="12415">MEKYDGTVSSWINTVSYRLSTKGHVQLIVKGYSFVREKVRKHSCSWRCTQSQIFRCKARIVERPEYALNDEQRFQFSAEQHNHDIVTQRRPRGSLRPSKKNVLNS</sequence>
<dbReference type="VEuPathDB" id="VectorBase:ACUA009523"/>
<dbReference type="AlphaFoldDB" id="A0A182M4V7"/>
<evidence type="ECO:0000256" key="3">
    <source>
        <dbReference type="ARBA" id="ARBA00022833"/>
    </source>
</evidence>